<dbReference type="Pfam" id="PF00144">
    <property type="entry name" value="Beta-lactamase"/>
    <property type="match status" value="1"/>
</dbReference>
<dbReference type="SUPFAM" id="SSF56601">
    <property type="entry name" value="beta-lactamase/transpeptidase-like"/>
    <property type="match status" value="1"/>
</dbReference>
<dbReference type="AlphaFoldDB" id="A0A840IRB6"/>
<name>A0A840IRB6_9PSEU</name>
<evidence type="ECO:0000259" key="1">
    <source>
        <dbReference type="Pfam" id="PF00144"/>
    </source>
</evidence>
<gene>
    <name evidence="2" type="ORF">BJY18_001257</name>
</gene>
<protein>
    <submittedName>
        <fullName evidence="2">CubicO group peptidase (Beta-lactamase class C family)</fullName>
    </submittedName>
</protein>
<evidence type="ECO:0000313" key="3">
    <source>
        <dbReference type="Proteomes" id="UP000581769"/>
    </source>
</evidence>
<dbReference type="Gene3D" id="3.40.710.10">
    <property type="entry name" value="DD-peptidase/beta-lactamase superfamily"/>
    <property type="match status" value="1"/>
</dbReference>
<feature type="domain" description="Beta-lactamase-related" evidence="1">
    <location>
        <begin position="34"/>
        <end position="375"/>
    </location>
</feature>
<keyword evidence="3" id="KW-1185">Reference proteome</keyword>
<dbReference type="InterPro" id="IPR001466">
    <property type="entry name" value="Beta-lactam-related"/>
</dbReference>
<dbReference type="Proteomes" id="UP000581769">
    <property type="component" value="Unassembled WGS sequence"/>
</dbReference>
<dbReference type="PANTHER" id="PTHR43319:SF3">
    <property type="entry name" value="BETA-LACTAMASE-RELATED DOMAIN-CONTAINING PROTEIN"/>
    <property type="match status" value="1"/>
</dbReference>
<organism evidence="2 3">
    <name type="scientific">Amycolatopsis jiangsuensis</name>
    <dbReference type="NCBI Taxonomy" id="1181879"/>
    <lineage>
        <taxon>Bacteria</taxon>
        <taxon>Bacillati</taxon>
        <taxon>Actinomycetota</taxon>
        <taxon>Actinomycetes</taxon>
        <taxon>Pseudonocardiales</taxon>
        <taxon>Pseudonocardiaceae</taxon>
        <taxon>Amycolatopsis</taxon>
    </lineage>
</organism>
<sequence>MRQAGEGAAAGVQGTVAPGFEAVREQFAALLATEGGELDVQVAAYHRGENVVDLWAGPDMNTDSIMGIYSASKGVAHLVVALLVQDGVLDLDRKVSHYWPQFAVEGKQDLLVRELLAHQAGVVGATDGFTMEELADDQVVAERLGAQRPFWRPGRAAGYHALVLAALSGEVVRRATGRSVQEHFAERLQAPLKLDLHLGLPAGQDDRFLSAQPMSATPERLRELAAAATAPDSLSGIAFNRHHPRNREVWELPTLPVVRARGPASFGGIGTARSLAKLYSALVSPVDSGTPLLEPATVSAFGQIQSHGFDLVLRQPKAWAVGFHAVSETYPVLGAGAFGHSGAGGQQALADPRHELSYAFLRRRFLFPAQADADHLRLLSALVTAARRATGCGSTARD</sequence>
<dbReference type="InterPro" id="IPR012338">
    <property type="entry name" value="Beta-lactam/transpept-like"/>
</dbReference>
<proteinExistence type="predicted"/>
<reference evidence="2 3" key="1">
    <citation type="submission" date="2020-08" db="EMBL/GenBank/DDBJ databases">
        <title>Sequencing the genomes of 1000 actinobacteria strains.</title>
        <authorList>
            <person name="Klenk H.-P."/>
        </authorList>
    </citation>
    <scope>NUCLEOTIDE SEQUENCE [LARGE SCALE GENOMIC DNA]</scope>
    <source>
        <strain evidence="2 3">DSM 45859</strain>
    </source>
</reference>
<dbReference type="RefSeq" id="WP_184778477.1">
    <property type="nucleotide sequence ID" value="NZ_JACHMG010000001.1"/>
</dbReference>
<dbReference type="EMBL" id="JACHMG010000001">
    <property type="protein sequence ID" value="MBB4683772.1"/>
    <property type="molecule type" value="Genomic_DNA"/>
</dbReference>
<dbReference type="InterPro" id="IPR052907">
    <property type="entry name" value="Beta-lactamase/esterase"/>
</dbReference>
<comment type="caution">
    <text evidence="2">The sequence shown here is derived from an EMBL/GenBank/DDBJ whole genome shotgun (WGS) entry which is preliminary data.</text>
</comment>
<dbReference type="PANTHER" id="PTHR43319">
    <property type="entry name" value="BETA-LACTAMASE-RELATED"/>
    <property type="match status" value="1"/>
</dbReference>
<accession>A0A840IRB6</accession>
<evidence type="ECO:0000313" key="2">
    <source>
        <dbReference type="EMBL" id="MBB4683772.1"/>
    </source>
</evidence>